<keyword evidence="3" id="KW-1185">Reference proteome</keyword>
<comment type="caution">
    <text evidence="2">The sequence shown here is derived from an EMBL/GenBank/DDBJ whole genome shotgun (WGS) entry which is preliminary data.</text>
</comment>
<evidence type="ECO:0000256" key="1">
    <source>
        <dbReference type="SAM" id="MobiDB-lite"/>
    </source>
</evidence>
<gene>
    <name evidence="2" type="ORF">EVOR1521_LOCUS25555</name>
</gene>
<feature type="compositionally biased region" description="Polar residues" evidence="1">
    <location>
        <begin position="121"/>
        <end position="136"/>
    </location>
</feature>
<evidence type="ECO:0000313" key="3">
    <source>
        <dbReference type="Proteomes" id="UP001178507"/>
    </source>
</evidence>
<reference evidence="2" key="1">
    <citation type="submission" date="2023-08" db="EMBL/GenBank/DDBJ databases">
        <authorList>
            <person name="Chen Y."/>
            <person name="Shah S."/>
            <person name="Dougan E. K."/>
            <person name="Thang M."/>
            <person name="Chan C."/>
        </authorList>
    </citation>
    <scope>NUCLEOTIDE SEQUENCE</scope>
</reference>
<evidence type="ECO:0000313" key="2">
    <source>
        <dbReference type="EMBL" id="CAJ1402736.1"/>
    </source>
</evidence>
<name>A0AA36JCW7_9DINO</name>
<protein>
    <submittedName>
        <fullName evidence="2">Uncharacterized protein</fullName>
    </submittedName>
</protein>
<dbReference type="Proteomes" id="UP001178507">
    <property type="component" value="Unassembled WGS sequence"/>
</dbReference>
<feature type="region of interest" description="Disordered" evidence="1">
    <location>
        <begin position="121"/>
        <end position="169"/>
    </location>
</feature>
<sequence>MDLADWRDVVARDWTRIKDAPAKVRGDHTAGMSAVRQSPEALQYLERHLQLDRQIVLAAIGANQPQAQAEPEEECPFEVAAYGAMEDLSKLTSMACELGYSTFRFAEVLCTELARSSAALNQTPELGTDTRPQSHPWQRVRRVGAASQRRATQVEASTGRDVASHRLSA</sequence>
<organism evidence="2 3">
    <name type="scientific">Effrenium voratum</name>
    <dbReference type="NCBI Taxonomy" id="2562239"/>
    <lineage>
        <taxon>Eukaryota</taxon>
        <taxon>Sar</taxon>
        <taxon>Alveolata</taxon>
        <taxon>Dinophyceae</taxon>
        <taxon>Suessiales</taxon>
        <taxon>Symbiodiniaceae</taxon>
        <taxon>Effrenium</taxon>
    </lineage>
</organism>
<dbReference type="EMBL" id="CAUJNA010003466">
    <property type="protein sequence ID" value="CAJ1402736.1"/>
    <property type="molecule type" value="Genomic_DNA"/>
</dbReference>
<dbReference type="AlphaFoldDB" id="A0AA36JCW7"/>
<accession>A0AA36JCW7</accession>
<proteinExistence type="predicted"/>